<sequence>MNNKEEVKYCLKYVKFFLFYGFRLVHDYTEEVHFNDEFAPNYDDEEVETNWVDDDVQVRSENVEDEVQVGSKNDEDEVQGLVPAVQSVSAHVEQRLCVKHLYGIWKKKYPGLELKEVNNMCEDFNMEILESRDKPIITMLEGIKHYLTKRITSQKDALSKYNGDICPRIQYVLEKNKKVVENWTPTWHGDDDLSIYVMRRAIGLPKKMHNKVNDEPRNPHVLHKKLPNATCHKCGAMAYNKRSFKGKRVADKAIPKGGNASEDGSLSLTPHPTQPSQQ</sequence>
<dbReference type="Gramene" id="Psat07G0381900-T1">
    <property type="protein sequence ID" value="KAI5387868.1"/>
    <property type="gene ID" value="KIW84_073819"/>
</dbReference>
<dbReference type="AlphaFoldDB" id="A0A9D4VPN9"/>
<name>A0A9D4VPN9_PEA</name>
<dbReference type="PANTHER" id="PTHR31973">
    <property type="entry name" value="POLYPROTEIN, PUTATIVE-RELATED"/>
    <property type="match status" value="1"/>
</dbReference>
<dbReference type="PANTHER" id="PTHR31973:SF187">
    <property type="entry name" value="MUTATOR TRANSPOSASE MUDRA PROTEIN"/>
    <property type="match status" value="1"/>
</dbReference>
<evidence type="ECO:0000313" key="3">
    <source>
        <dbReference type="Proteomes" id="UP001058974"/>
    </source>
</evidence>
<dbReference type="Proteomes" id="UP001058974">
    <property type="component" value="Chromosome 7"/>
</dbReference>
<accession>A0A9D4VPN9</accession>
<comment type="caution">
    <text evidence="2">The sequence shown here is derived from an EMBL/GenBank/DDBJ whole genome shotgun (WGS) entry which is preliminary data.</text>
</comment>
<dbReference type="EMBL" id="JAMSHJ010000007">
    <property type="protein sequence ID" value="KAI5387868.1"/>
    <property type="molecule type" value="Genomic_DNA"/>
</dbReference>
<proteinExistence type="predicted"/>
<feature type="region of interest" description="Disordered" evidence="1">
    <location>
        <begin position="246"/>
        <end position="278"/>
    </location>
</feature>
<keyword evidence="3" id="KW-1185">Reference proteome</keyword>
<evidence type="ECO:0000256" key="1">
    <source>
        <dbReference type="SAM" id="MobiDB-lite"/>
    </source>
</evidence>
<gene>
    <name evidence="2" type="ORF">KIW84_073819</name>
</gene>
<feature type="compositionally biased region" description="Polar residues" evidence="1">
    <location>
        <begin position="262"/>
        <end position="278"/>
    </location>
</feature>
<protein>
    <submittedName>
        <fullName evidence="2">Uncharacterized protein</fullName>
    </submittedName>
</protein>
<evidence type="ECO:0000313" key="2">
    <source>
        <dbReference type="EMBL" id="KAI5387868.1"/>
    </source>
</evidence>
<reference evidence="2 3" key="1">
    <citation type="journal article" date="2022" name="Nat. Genet.">
        <title>Improved pea reference genome and pan-genome highlight genomic features and evolutionary characteristics.</title>
        <authorList>
            <person name="Yang T."/>
            <person name="Liu R."/>
            <person name="Luo Y."/>
            <person name="Hu S."/>
            <person name="Wang D."/>
            <person name="Wang C."/>
            <person name="Pandey M.K."/>
            <person name="Ge S."/>
            <person name="Xu Q."/>
            <person name="Li N."/>
            <person name="Li G."/>
            <person name="Huang Y."/>
            <person name="Saxena R.K."/>
            <person name="Ji Y."/>
            <person name="Li M."/>
            <person name="Yan X."/>
            <person name="He Y."/>
            <person name="Liu Y."/>
            <person name="Wang X."/>
            <person name="Xiang C."/>
            <person name="Varshney R.K."/>
            <person name="Ding H."/>
            <person name="Gao S."/>
            <person name="Zong X."/>
        </authorList>
    </citation>
    <scope>NUCLEOTIDE SEQUENCE [LARGE SCALE GENOMIC DNA]</scope>
    <source>
        <strain evidence="2 3">cv. Zhongwan 6</strain>
    </source>
</reference>
<organism evidence="2 3">
    <name type="scientific">Pisum sativum</name>
    <name type="common">Garden pea</name>
    <name type="synonym">Lathyrus oleraceus</name>
    <dbReference type="NCBI Taxonomy" id="3888"/>
    <lineage>
        <taxon>Eukaryota</taxon>
        <taxon>Viridiplantae</taxon>
        <taxon>Streptophyta</taxon>
        <taxon>Embryophyta</taxon>
        <taxon>Tracheophyta</taxon>
        <taxon>Spermatophyta</taxon>
        <taxon>Magnoliopsida</taxon>
        <taxon>eudicotyledons</taxon>
        <taxon>Gunneridae</taxon>
        <taxon>Pentapetalae</taxon>
        <taxon>rosids</taxon>
        <taxon>fabids</taxon>
        <taxon>Fabales</taxon>
        <taxon>Fabaceae</taxon>
        <taxon>Papilionoideae</taxon>
        <taxon>50 kb inversion clade</taxon>
        <taxon>NPAAA clade</taxon>
        <taxon>Hologalegina</taxon>
        <taxon>IRL clade</taxon>
        <taxon>Fabeae</taxon>
        <taxon>Lathyrus</taxon>
    </lineage>
</organism>